<proteinExistence type="predicted"/>
<evidence type="ECO:0000256" key="1">
    <source>
        <dbReference type="SAM" id="MobiDB-lite"/>
    </source>
</evidence>
<dbReference type="AlphaFoldDB" id="A0A167G266"/>
<dbReference type="Proteomes" id="UP000076587">
    <property type="component" value="Unassembled WGS sequence"/>
</dbReference>
<accession>A0A167G266</accession>
<name>A0A167G266_9GAMM</name>
<dbReference type="PATRIC" id="fig|1365253.3.peg.1122"/>
<dbReference type="RefSeq" id="WP_063376038.1">
    <property type="nucleotide sequence ID" value="NZ_AUXT01000076.1"/>
</dbReference>
<gene>
    <name evidence="2" type="ORF">N482_24750</name>
</gene>
<sequence length="132" mass="15204">MPRRIVKIKKRAAKKTSNDSNPIKLEPEDFDYGLTTVEVDDLNQFCNSSIQLNKEPEKELEVSLQDELELATEYDISTPEGFKDWLTLTATFGWCFIKQQAFSQFENQLQEPSSVDNEELLSRLLNQLAESI</sequence>
<protein>
    <submittedName>
        <fullName evidence="2">Uncharacterized protein</fullName>
    </submittedName>
</protein>
<evidence type="ECO:0000313" key="2">
    <source>
        <dbReference type="EMBL" id="KZN53965.1"/>
    </source>
</evidence>
<dbReference type="EMBL" id="AUXT01000076">
    <property type="protein sequence ID" value="KZN53965.1"/>
    <property type="molecule type" value="Genomic_DNA"/>
</dbReference>
<reference evidence="2 3" key="1">
    <citation type="submission" date="2013-07" db="EMBL/GenBank/DDBJ databases">
        <title>Comparative Genomic and Metabolomic Analysis of Twelve Strains of Pseudoalteromonas luteoviolacea.</title>
        <authorList>
            <person name="Vynne N.G."/>
            <person name="Mansson M."/>
            <person name="Gram L."/>
        </authorList>
    </citation>
    <scope>NUCLEOTIDE SEQUENCE [LARGE SCALE GENOMIC DNA]</scope>
    <source>
        <strain evidence="2 3">NCIMB 1942</strain>
    </source>
</reference>
<feature type="region of interest" description="Disordered" evidence="1">
    <location>
        <begin position="1"/>
        <end position="24"/>
    </location>
</feature>
<feature type="compositionally biased region" description="Basic residues" evidence="1">
    <location>
        <begin position="1"/>
        <end position="14"/>
    </location>
</feature>
<evidence type="ECO:0000313" key="3">
    <source>
        <dbReference type="Proteomes" id="UP000076587"/>
    </source>
</evidence>
<organism evidence="2 3">
    <name type="scientific">Pseudoalteromonas luteoviolacea NCIMB 1942</name>
    <dbReference type="NCBI Taxonomy" id="1365253"/>
    <lineage>
        <taxon>Bacteria</taxon>
        <taxon>Pseudomonadati</taxon>
        <taxon>Pseudomonadota</taxon>
        <taxon>Gammaproteobacteria</taxon>
        <taxon>Alteromonadales</taxon>
        <taxon>Pseudoalteromonadaceae</taxon>
        <taxon>Pseudoalteromonas</taxon>
    </lineage>
</organism>
<comment type="caution">
    <text evidence="2">The sequence shown here is derived from an EMBL/GenBank/DDBJ whole genome shotgun (WGS) entry which is preliminary data.</text>
</comment>